<dbReference type="Proteomes" id="UP001597294">
    <property type="component" value="Unassembled WGS sequence"/>
</dbReference>
<gene>
    <name evidence="6" type="ORF">ACFSKO_10195</name>
</gene>
<organism evidence="6 7">
    <name type="scientific">Kiloniella antarctica</name>
    <dbReference type="NCBI Taxonomy" id="1550907"/>
    <lineage>
        <taxon>Bacteria</taxon>
        <taxon>Pseudomonadati</taxon>
        <taxon>Pseudomonadota</taxon>
        <taxon>Alphaproteobacteria</taxon>
        <taxon>Rhodospirillales</taxon>
        <taxon>Kiloniellaceae</taxon>
        <taxon>Kiloniella</taxon>
    </lineage>
</organism>
<dbReference type="Gene3D" id="3.90.1590.10">
    <property type="entry name" value="glutathione-dependent formaldehyde- activating enzyme (gfa)"/>
    <property type="match status" value="1"/>
</dbReference>
<dbReference type="SUPFAM" id="SSF51316">
    <property type="entry name" value="Mss4-like"/>
    <property type="match status" value="1"/>
</dbReference>
<proteinExistence type="inferred from homology"/>
<protein>
    <submittedName>
        <fullName evidence="6">GFA family protein</fullName>
    </submittedName>
</protein>
<evidence type="ECO:0000256" key="2">
    <source>
        <dbReference type="ARBA" id="ARBA00022723"/>
    </source>
</evidence>
<dbReference type="InterPro" id="IPR011057">
    <property type="entry name" value="Mss4-like_sf"/>
</dbReference>
<evidence type="ECO:0000256" key="1">
    <source>
        <dbReference type="ARBA" id="ARBA00005495"/>
    </source>
</evidence>
<dbReference type="PANTHER" id="PTHR33337:SF40">
    <property type="entry name" value="CENP-V_GFA DOMAIN-CONTAINING PROTEIN-RELATED"/>
    <property type="match status" value="1"/>
</dbReference>
<evidence type="ECO:0000313" key="6">
    <source>
        <dbReference type="EMBL" id="MFD2205985.1"/>
    </source>
</evidence>
<sequence>MTTDTILKNKDEEDIITMTMAGSCLCGSVKFTATGVGGDHGVCHCGTCRKWSGGPTMAIHVESLSFENEEKVKAYISSEWAERGFCQECGTHLFYRLRDGSMTVVWAGAFDKNDGFSLGSEIYIESKPEGYSFAGEHPRMTEHEFLKSLGMAE</sequence>
<dbReference type="PROSITE" id="PS51891">
    <property type="entry name" value="CENP_V_GFA"/>
    <property type="match status" value="1"/>
</dbReference>
<evidence type="ECO:0000256" key="4">
    <source>
        <dbReference type="ARBA" id="ARBA00023239"/>
    </source>
</evidence>
<comment type="caution">
    <text evidence="6">The sequence shown here is derived from an EMBL/GenBank/DDBJ whole genome shotgun (WGS) entry which is preliminary data.</text>
</comment>
<dbReference type="PANTHER" id="PTHR33337">
    <property type="entry name" value="GFA DOMAIN-CONTAINING PROTEIN"/>
    <property type="match status" value="1"/>
</dbReference>
<evidence type="ECO:0000256" key="3">
    <source>
        <dbReference type="ARBA" id="ARBA00022833"/>
    </source>
</evidence>
<keyword evidence="3" id="KW-0862">Zinc</keyword>
<comment type="similarity">
    <text evidence="1">Belongs to the Gfa family.</text>
</comment>
<evidence type="ECO:0000313" key="7">
    <source>
        <dbReference type="Proteomes" id="UP001597294"/>
    </source>
</evidence>
<feature type="domain" description="CENP-V/GFA" evidence="5">
    <location>
        <begin position="20"/>
        <end position="132"/>
    </location>
</feature>
<dbReference type="RefSeq" id="WP_380251128.1">
    <property type="nucleotide sequence ID" value="NZ_JBHUII010000004.1"/>
</dbReference>
<dbReference type="InterPro" id="IPR006913">
    <property type="entry name" value="CENP-V/GFA"/>
</dbReference>
<dbReference type="EMBL" id="JBHUII010000004">
    <property type="protein sequence ID" value="MFD2205985.1"/>
    <property type="molecule type" value="Genomic_DNA"/>
</dbReference>
<keyword evidence="4" id="KW-0456">Lyase</keyword>
<keyword evidence="7" id="KW-1185">Reference proteome</keyword>
<reference evidence="7" key="1">
    <citation type="journal article" date="2019" name="Int. J. Syst. Evol. Microbiol.">
        <title>The Global Catalogue of Microorganisms (GCM) 10K type strain sequencing project: providing services to taxonomists for standard genome sequencing and annotation.</title>
        <authorList>
            <consortium name="The Broad Institute Genomics Platform"/>
            <consortium name="The Broad Institute Genome Sequencing Center for Infectious Disease"/>
            <person name="Wu L."/>
            <person name="Ma J."/>
        </authorList>
    </citation>
    <scope>NUCLEOTIDE SEQUENCE [LARGE SCALE GENOMIC DNA]</scope>
    <source>
        <strain evidence="7">CGMCC 4.7192</strain>
    </source>
</reference>
<name>A0ABW5BML6_9PROT</name>
<accession>A0ABW5BML6</accession>
<evidence type="ECO:0000259" key="5">
    <source>
        <dbReference type="PROSITE" id="PS51891"/>
    </source>
</evidence>
<keyword evidence="2" id="KW-0479">Metal-binding</keyword>
<dbReference type="Pfam" id="PF04828">
    <property type="entry name" value="GFA"/>
    <property type="match status" value="1"/>
</dbReference>